<keyword evidence="3" id="KW-1185">Reference proteome</keyword>
<dbReference type="Proteomes" id="UP000298061">
    <property type="component" value="Unassembled WGS sequence"/>
</dbReference>
<accession>A0A4Z0A047</accession>
<sequence length="92" mass="9923">MSREFPWTSLKADTLRAICRDLGAGGKRKKEEMLEFIQGVERNGLEETLKSVEAEEKETPAKAGAKRARPAKENGAGGGRPSEERTGCGSSS</sequence>
<protein>
    <recommendedName>
        <fullName evidence="4">SAP domain-containing protein</fullName>
    </recommendedName>
</protein>
<dbReference type="EMBL" id="SFCI01000563">
    <property type="protein sequence ID" value="TFY79078.1"/>
    <property type="molecule type" value="Genomic_DNA"/>
</dbReference>
<dbReference type="STRING" id="135208.A0A4Z0A047"/>
<dbReference type="AlphaFoldDB" id="A0A4Z0A047"/>
<feature type="region of interest" description="Disordered" evidence="1">
    <location>
        <begin position="48"/>
        <end position="92"/>
    </location>
</feature>
<evidence type="ECO:0000313" key="3">
    <source>
        <dbReference type="Proteomes" id="UP000298061"/>
    </source>
</evidence>
<evidence type="ECO:0008006" key="4">
    <source>
        <dbReference type="Google" id="ProtNLM"/>
    </source>
</evidence>
<gene>
    <name evidence="2" type="ORF">EWM64_g4928</name>
</gene>
<feature type="compositionally biased region" description="Basic and acidic residues" evidence="1">
    <location>
        <begin position="48"/>
        <end position="60"/>
    </location>
</feature>
<reference evidence="2 3" key="1">
    <citation type="submission" date="2019-02" db="EMBL/GenBank/DDBJ databases">
        <title>Genome sequencing of the rare red list fungi Hericium alpestre (H. flagellum).</title>
        <authorList>
            <person name="Buettner E."/>
            <person name="Kellner H."/>
        </authorList>
    </citation>
    <scope>NUCLEOTIDE SEQUENCE [LARGE SCALE GENOMIC DNA]</scope>
    <source>
        <strain evidence="2 3">DSM 108284</strain>
    </source>
</reference>
<name>A0A4Z0A047_9AGAM</name>
<organism evidence="2 3">
    <name type="scientific">Hericium alpestre</name>
    <dbReference type="NCBI Taxonomy" id="135208"/>
    <lineage>
        <taxon>Eukaryota</taxon>
        <taxon>Fungi</taxon>
        <taxon>Dikarya</taxon>
        <taxon>Basidiomycota</taxon>
        <taxon>Agaricomycotina</taxon>
        <taxon>Agaricomycetes</taxon>
        <taxon>Russulales</taxon>
        <taxon>Hericiaceae</taxon>
        <taxon>Hericium</taxon>
    </lineage>
</organism>
<evidence type="ECO:0000313" key="2">
    <source>
        <dbReference type="EMBL" id="TFY79078.1"/>
    </source>
</evidence>
<comment type="caution">
    <text evidence="2">The sequence shown here is derived from an EMBL/GenBank/DDBJ whole genome shotgun (WGS) entry which is preliminary data.</text>
</comment>
<proteinExistence type="predicted"/>
<dbReference type="OrthoDB" id="3892913at2759"/>
<evidence type="ECO:0000256" key="1">
    <source>
        <dbReference type="SAM" id="MobiDB-lite"/>
    </source>
</evidence>